<dbReference type="InterPro" id="IPR005181">
    <property type="entry name" value="SASA"/>
</dbReference>
<evidence type="ECO:0000313" key="4">
    <source>
        <dbReference type="EMBL" id="MBS2099364.1"/>
    </source>
</evidence>
<reference evidence="4 5" key="1">
    <citation type="journal article" date="2015" name="Int. J. Syst. Evol. Microbiol.">
        <title>Carboxylicivirga linearis sp. nov., isolated from a sea cucumber culture pond.</title>
        <authorList>
            <person name="Wang F.Q."/>
            <person name="Zhou Y.X."/>
            <person name="Lin X.Z."/>
            <person name="Chen G.J."/>
            <person name="Du Z.J."/>
        </authorList>
    </citation>
    <scope>NUCLEOTIDE SEQUENCE [LARGE SCALE GENOMIC DNA]</scope>
    <source>
        <strain evidence="4 5">FB218</strain>
    </source>
</reference>
<dbReference type="Pfam" id="PF03629">
    <property type="entry name" value="SASA"/>
    <property type="match status" value="1"/>
</dbReference>
<dbReference type="RefSeq" id="WP_212216608.1">
    <property type="nucleotide sequence ID" value="NZ_JAGUCO010000010.1"/>
</dbReference>
<organism evidence="4 5">
    <name type="scientific">Carboxylicivirga linearis</name>
    <dbReference type="NCBI Taxonomy" id="1628157"/>
    <lineage>
        <taxon>Bacteria</taxon>
        <taxon>Pseudomonadati</taxon>
        <taxon>Bacteroidota</taxon>
        <taxon>Bacteroidia</taxon>
        <taxon>Marinilabiliales</taxon>
        <taxon>Marinilabiliaceae</taxon>
        <taxon>Carboxylicivirga</taxon>
    </lineage>
</organism>
<dbReference type="SUPFAM" id="SSF52266">
    <property type="entry name" value="SGNH hydrolase"/>
    <property type="match status" value="1"/>
</dbReference>
<evidence type="ECO:0000256" key="1">
    <source>
        <dbReference type="ARBA" id="ARBA00022801"/>
    </source>
</evidence>
<sequence>MKQIQRVFAAVLSALFTTTLFANISVPAVFADHMVLQQQSNIKLWGWGKPLEKVKVTVGWNVDTLNTVVDNQGHWMVEIQTPEAGGPYEIKMQGYNEVILKDIMIGEVWLLSGQSNMEWTTRGGITTKEDAIKEADLPNIRLFTVTPRTALAPTHDVSGEWAICTPETMLDFSSVGYYFGKILNKNLDVPIGLVCSSWGGTPAEVWMSEDVINSDPYLLKSAQSLEPVPWGPVEPGRAYNAMIAPMIPFNFAGVLWYQGEANTANPATYTEMLQMLIKSWRNDFDKDLPFYFAQIAPWKDYGGTTGVEIREAQRRALSLDNTGMIVTSDIGDTVDIHPRNKKDVGIRFANLALHKTYGKTDLPVFGPLYSSYEVKGKKVTVLFDHADGLNVKGDALSLFEIKDEEGNWHTAKAKVRKNTIVLSSIVKSPQAVRFAWSNAATPGLFNSDGLPASCFNSDIK</sequence>
<keyword evidence="5" id="KW-1185">Reference proteome</keyword>
<dbReference type="Gene3D" id="3.40.50.1110">
    <property type="entry name" value="SGNH hydrolase"/>
    <property type="match status" value="1"/>
</dbReference>
<comment type="caution">
    <text evidence="4">The sequence shown here is derived from an EMBL/GenBank/DDBJ whole genome shotgun (WGS) entry which is preliminary data.</text>
</comment>
<accession>A0ABS5JX13</accession>
<dbReference type="PANTHER" id="PTHR22901">
    <property type="entry name" value="SIALATE O-ACETYLESTERASE"/>
    <property type="match status" value="1"/>
</dbReference>
<evidence type="ECO:0000256" key="2">
    <source>
        <dbReference type="SAM" id="SignalP"/>
    </source>
</evidence>
<keyword evidence="1" id="KW-0378">Hydrolase</keyword>
<feature type="signal peptide" evidence="2">
    <location>
        <begin position="1"/>
        <end position="22"/>
    </location>
</feature>
<dbReference type="EMBL" id="JAGUCO010000010">
    <property type="protein sequence ID" value="MBS2099364.1"/>
    <property type="molecule type" value="Genomic_DNA"/>
</dbReference>
<gene>
    <name evidence="4" type="ORF">KEM10_13805</name>
</gene>
<evidence type="ECO:0000313" key="5">
    <source>
        <dbReference type="Proteomes" id="UP000708576"/>
    </source>
</evidence>
<protein>
    <recommendedName>
        <fullName evidence="3">Sialate O-acetylesterase domain-containing protein</fullName>
    </recommendedName>
</protein>
<dbReference type="InterPro" id="IPR036514">
    <property type="entry name" value="SGNH_hydro_sf"/>
</dbReference>
<proteinExistence type="predicted"/>
<name>A0ABS5JX13_9BACT</name>
<dbReference type="InterPro" id="IPR039329">
    <property type="entry name" value="SIAE"/>
</dbReference>
<dbReference type="Proteomes" id="UP000708576">
    <property type="component" value="Unassembled WGS sequence"/>
</dbReference>
<dbReference type="PANTHER" id="PTHR22901:SF0">
    <property type="entry name" value="SIALATE O-ACETYLESTERASE"/>
    <property type="match status" value="1"/>
</dbReference>
<evidence type="ECO:0000259" key="3">
    <source>
        <dbReference type="Pfam" id="PF03629"/>
    </source>
</evidence>
<feature type="chain" id="PRO_5047448193" description="Sialate O-acetylesterase domain-containing protein" evidence="2">
    <location>
        <begin position="23"/>
        <end position="460"/>
    </location>
</feature>
<keyword evidence="2" id="KW-0732">Signal</keyword>
<feature type="domain" description="Sialate O-acetylesterase" evidence="3">
    <location>
        <begin position="107"/>
        <end position="351"/>
    </location>
</feature>